<dbReference type="SUPFAM" id="SSF52540">
    <property type="entry name" value="P-loop containing nucleoside triphosphate hydrolases"/>
    <property type="match status" value="1"/>
</dbReference>
<dbReference type="NCBIfam" id="NF040564">
    <property type="entry name" value="SCO2523_fam"/>
    <property type="match status" value="1"/>
</dbReference>
<dbReference type="RefSeq" id="WP_145904814.1">
    <property type="nucleotide sequence ID" value="NZ_BAAAMZ010000046.1"/>
</dbReference>
<dbReference type="PANTHER" id="PTHR43384:SF6">
    <property type="entry name" value="SEPTUM SITE-DETERMINING PROTEIN MIND HOMOLOG, CHLOROPLASTIC"/>
    <property type="match status" value="1"/>
</dbReference>
<dbReference type="Proteomes" id="UP000317940">
    <property type="component" value="Unassembled WGS sequence"/>
</dbReference>
<evidence type="ECO:0000256" key="2">
    <source>
        <dbReference type="ARBA" id="ARBA00022840"/>
    </source>
</evidence>
<dbReference type="PANTHER" id="PTHR43384">
    <property type="entry name" value="SEPTUM SITE-DETERMINING PROTEIN MIND HOMOLOG, CHLOROPLASTIC-RELATED"/>
    <property type="match status" value="1"/>
</dbReference>
<comment type="caution">
    <text evidence="3">The sequence shown here is derived from an EMBL/GenBank/DDBJ whole genome shotgun (WGS) entry which is preliminary data.</text>
</comment>
<dbReference type="GO" id="GO:0051782">
    <property type="term" value="P:negative regulation of cell division"/>
    <property type="evidence" value="ECO:0007669"/>
    <property type="project" value="TreeGrafter"/>
</dbReference>
<dbReference type="GO" id="GO:0005829">
    <property type="term" value="C:cytosol"/>
    <property type="evidence" value="ECO:0007669"/>
    <property type="project" value="TreeGrafter"/>
</dbReference>
<dbReference type="EMBL" id="VIWT01000001">
    <property type="protein sequence ID" value="TWF98369.1"/>
    <property type="molecule type" value="Genomic_DNA"/>
</dbReference>
<dbReference type="AlphaFoldDB" id="A0A561UG79"/>
<evidence type="ECO:0000313" key="3">
    <source>
        <dbReference type="EMBL" id="TWF98369.1"/>
    </source>
</evidence>
<name>A0A561UG79_9ACTN</name>
<keyword evidence="3" id="KW-0282">Flagellum</keyword>
<dbReference type="GO" id="GO:0009898">
    <property type="term" value="C:cytoplasmic side of plasma membrane"/>
    <property type="evidence" value="ECO:0007669"/>
    <property type="project" value="TreeGrafter"/>
</dbReference>
<dbReference type="InterPro" id="IPR027417">
    <property type="entry name" value="P-loop_NTPase"/>
</dbReference>
<dbReference type="GO" id="GO:0016887">
    <property type="term" value="F:ATP hydrolysis activity"/>
    <property type="evidence" value="ECO:0007669"/>
    <property type="project" value="TreeGrafter"/>
</dbReference>
<sequence length="306" mass="33546">MLVFATSDKGGTGRSVTSANVAYRRALHGDDVCYLDFDFGSPTSAAVFDVPTALRGADHSGLHSYLRGECAEPRRVDVWGESESPALRRRPAGSGQLVLLPGDRGGGEFVLGPDTPRRCAELFLRLEEEFEIVLVDLSAGRSYAAQLVLEATSLPELAGLTARWLVFHRWTRQHIIAAAGLVYGERGIMATATSRGHDAASMRDSVRFVRAAVPDVRSPMFTDLRPAQAQWLSICDEELNRLAAQHRLGPTLTLGKVPLDPVLQWREQLITDDDVLLHQVANVETAQAFADLAVALTDHRRWQSPL</sequence>
<proteinExistence type="predicted"/>
<protein>
    <submittedName>
        <fullName evidence="3">MinD-like ATPase involved in chromosome partitioning or flagellar assembly</fullName>
    </submittedName>
</protein>
<dbReference type="Gene3D" id="3.40.50.300">
    <property type="entry name" value="P-loop containing nucleotide triphosphate hydrolases"/>
    <property type="match status" value="1"/>
</dbReference>
<keyword evidence="4" id="KW-1185">Reference proteome</keyword>
<gene>
    <name evidence="3" type="ORF">FHX73_112177</name>
</gene>
<dbReference type="GO" id="GO:0005524">
    <property type="term" value="F:ATP binding"/>
    <property type="evidence" value="ECO:0007669"/>
    <property type="project" value="UniProtKB-KW"/>
</dbReference>
<accession>A0A561UG79</accession>
<organism evidence="3 4">
    <name type="scientific">Kitasatospora viridis</name>
    <dbReference type="NCBI Taxonomy" id="281105"/>
    <lineage>
        <taxon>Bacteria</taxon>
        <taxon>Bacillati</taxon>
        <taxon>Actinomycetota</taxon>
        <taxon>Actinomycetes</taxon>
        <taxon>Kitasatosporales</taxon>
        <taxon>Streptomycetaceae</taxon>
        <taxon>Kitasatospora</taxon>
    </lineage>
</organism>
<evidence type="ECO:0000256" key="1">
    <source>
        <dbReference type="ARBA" id="ARBA00022741"/>
    </source>
</evidence>
<keyword evidence="1" id="KW-0547">Nucleotide-binding</keyword>
<dbReference type="OrthoDB" id="4561190at2"/>
<keyword evidence="3" id="KW-0966">Cell projection</keyword>
<keyword evidence="2" id="KW-0067">ATP-binding</keyword>
<reference evidence="3 4" key="1">
    <citation type="submission" date="2019-06" db="EMBL/GenBank/DDBJ databases">
        <title>Sequencing the genomes of 1000 actinobacteria strains.</title>
        <authorList>
            <person name="Klenk H.-P."/>
        </authorList>
    </citation>
    <scope>NUCLEOTIDE SEQUENCE [LARGE SCALE GENOMIC DNA]</scope>
    <source>
        <strain evidence="3 4">DSM 44826</strain>
    </source>
</reference>
<evidence type="ECO:0000313" key="4">
    <source>
        <dbReference type="Proteomes" id="UP000317940"/>
    </source>
</evidence>
<dbReference type="InterPro" id="IPR050625">
    <property type="entry name" value="ParA/MinD_ATPase"/>
</dbReference>
<keyword evidence="3" id="KW-0969">Cilium</keyword>